<accession>L8GF73</accession>
<dbReference type="STRING" id="1257118.L8GF73"/>
<evidence type="ECO:0000313" key="4">
    <source>
        <dbReference type="Proteomes" id="UP000011083"/>
    </source>
</evidence>
<evidence type="ECO:0000259" key="2">
    <source>
        <dbReference type="PROSITE" id="PS51746"/>
    </source>
</evidence>
<dbReference type="GeneID" id="14911278"/>
<sequence length="330" mass="35543">MASTSSSSSTAYHQAAAAADGASSRRRRSGRAGGHWYGEASWDSLVGRSPVDAWHGDPKRNEDALSIEPHHALFGIYDGNGKTKRLVLEMLGIEESDWEWAASKLGADYHLPSQLDPDEAAAFVARTLPPLLVDLPPMRGQCIMGSASTAVLARLIPSTLPLAMPTLLVVNVGDSRAVLGRSGQAVQVSRDHNADKNLGAADFDAEEVHIHDGRLRVDDEFLVLMSDGVYNAFKEGNDGVVRYVRERLAAREGSASVAAQLVRHARQLEDAVARPESKIDDMSAVVVVLKPTSEAGPLVGWDEEQTWGLSDVASSSPYRRELLSSARKAI</sequence>
<dbReference type="InterPro" id="IPR015655">
    <property type="entry name" value="PP2C"/>
</dbReference>
<feature type="domain" description="PPM-type phosphatase" evidence="2">
    <location>
        <begin position="45"/>
        <end position="289"/>
    </location>
</feature>
<dbReference type="SUPFAM" id="SSF81606">
    <property type="entry name" value="PP2C-like"/>
    <property type="match status" value="1"/>
</dbReference>
<reference evidence="3 4" key="1">
    <citation type="journal article" date="2013" name="Genome Biol.">
        <title>Genome of Acanthamoeba castellanii highlights extensive lateral gene transfer and early evolution of tyrosine kinase signaling.</title>
        <authorList>
            <person name="Clarke M."/>
            <person name="Lohan A.J."/>
            <person name="Liu B."/>
            <person name="Lagkouvardos I."/>
            <person name="Roy S."/>
            <person name="Zafar N."/>
            <person name="Bertelli C."/>
            <person name="Schilde C."/>
            <person name="Kianianmomeni A."/>
            <person name="Burglin T.R."/>
            <person name="Frech C."/>
            <person name="Turcotte B."/>
            <person name="Kopec K.O."/>
            <person name="Synnott J.M."/>
            <person name="Choo C."/>
            <person name="Paponov I."/>
            <person name="Finkler A."/>
            <person name="Soon Heng Tan C."/>
            <person name="Hutchins A.P."/>
            <person name="Weinmeier T."/>
            <person name="Rattei T."/>
            <person name="Chu J.S."/>
            <person name="Gimenez G."/>
            <person name="Irimia M."/>
            <person name="Rigden D.J."/>
            <person name="Fitzpatrick D.A."/>
            <person name="Lorenzo-Morales J."/>
            <person name="Bateman A."/>
            <person name="Chiu C.H."/>
            <person name="Tang P."/>
            <person name="Hegemann P."/>
            <person name="Fromm H."/>
            <person name="Raoult D."/>
            <person name="Greub G."/>
            <person name="Miranda-Saavedra D."/>
            <person name="Chen N."/>
            <person name="Nash P."/>
            <person name="Ginger M.L."/>
            <person name="Horn M."/>
            <person name="Schaap P."/>
            <person name="Caler L."/>
            <person name="Loftus B."/>
        </authorList>
    </citation>
    <scope>NUCLEOTIDE SEQUENCE [LARGE SCALE GENOMIC DNA]</scope>
    <source>
        <strain evidence="3 4">Neff</strain>
    </source>
</reference>
<dbReference type="Pfam" id="PF00481">
    <property type="entry name" value="PP2C"/>
    <property type="match status" value="1"/>
</dbReference>
<organism evidence="3 4">
    <name type="scientific">Acanthamoeba castellanii (strain ATCC 30010 / Neff)</name>
    <dbReference type="NCBI Taxonomy" id="1257118"/>
    <lineage>
        <taxon>Eukaryota</taxon>
        <taxon>Amoebozoa</taxon>
        <taxon>Discosea</taxon>
        <taxon>Longamoebia</taxon>
        <taxon>Centramoebida</taxon>
        <taxon>Acanthamoebidae</taxon>
        <taxon>Acanthamoeba</taxon>
    </lineage>
</organism>
<protein>
    <recommendedName>
        <fullName evidence="2">PPM-type phosphatase domain-containing protein</fullName>
    </recommendedName>
</protein>
<feature type="compositionally biased region" description="Low complexity" evidence="1">
    <location>
        <begin position="1"/>
        <end position="22"/>
    </location>
</feature>
<dbReference type="PROSITE" id="PS51746">
    <property type="entry name" value="PPM_2"/>
    <property type="match status" value="1"/>
</dbReference>
<dbReference type="CDD" id="cd00143">
    <property type="entry name" value="PP2Cc"/>
    <property type="match status" value="1"/>
</dbReference>
<dbReference type="Proteomes" id="UP000011083">
    <property type="component" value="Unassembled WGS sequence"/>
</dbReference>
<dbReference type="InterPro" id="IPR036457">
    <property type="entry name" value="PPM-type-like_dom_sf"/>
</dbReference>
<evidence type="ECO:0000256" key="1">
    <source>
        <dbReference type="SAM" id="MobiDB-lite"/>
    </source>
</evidence>
<feature type="region of interest" description="Disordered" evidence="1">
    <location>
        <begin position="1"/>
        <end position="37"/>
    </location>
</feature>
<name>L8GF73_ACACF</name>
<dbReference type="Gene3D" id="3.60.40.10">
    <property type="entry name" value="PPM-type phosphatase domain"/>
    <property type="match status" value="2"/>
</dbReference>
<proteinExistence type="predicted"/>
<gene>
    <name evidence="3" type="ORF">ACA1_179970</name>
</gene>
<evidence type="ECO:0000313" key="3">
    <source>
        <dbReference type="EMBL" id="ELR10836.1"/>
    </source>
</evidence>
<dbReference type="GO" id="GO:0004722">
    <property type="term" value="F:protein serine/threonine phosphatase activity"/>
    <property type="evidence" value="ECO:0007669"/>
    <property type="project" value="InterPro"/>
</dbReference>
<dbReference type="EMBL" id="KB008172">
    <property type="protein sequence ID" value="ELR10836.1"/>
    <property type="molecule type" value="Genomic_DNA"/>
</dbReference>
<dbReference type="InterPro" id="IPR001932">
    <property type="entry name" value="PPM-type_phosphatase-like_dom"/>
</dbReference>
<dbReference type="VEuPathDB" id="AmoebaDB:ACA1_179970"/>
<dbReference type="KEGG" id="acan:ACA1_179970"/>
<dbReference type="RefSeq" id="XP_004332849.1">
    <property type="nucleotide sequence ID" value="XM_004332801.1"/>
</dbReference>
<dbReference type="SMART" id="SM00332">
    <property type="entry name" value="PP2Cc"/>
    <property type="match status" value="1"/>
</dbReference>
<dbReference type="PANTHER" id="PTHR47992">
    <property type="entry name" value="PROTEIN PHOSPHATASE"/>
    <property type="match status" value="1"/>
</dbReference>
<keyword evidence="4" id="KW-1185">Reference proteome</keyword>
<dbReference type="AlphaFoldDB" id="L8GF73"/>